<accession>A0A0P4VU20</accession>
<dbReference type="InterPro" id="IPR048263">
    <property type="entry name" value="Arb2"/>
</dbReference>
<protein>
    <recommendedName>
        <fullName evidence="2">Arb2 domain-containing protein</fullName>
    </recommendedName>
</protein>
<dbReference type="AlphaFoldDB" id="A0A0P4VU20"/>
<feature type="region of interest" description="Disordered" evidence="1">
    <location>
        <begin position="310"/>
        <end position="354"/>
    </location>
</feature>
<dbReference type="GO" id="GO:0035197">
    <property type="term" value="F:siRNA binding"/>
    <property type="evidence" value="ECO:0007669"/>
    <property type="project" value="TreeGrafter"/>
</dbReference>
<dbReference type="PANTHER" id="PTHR21357">
    <property type="entry name" value="FAM172 FAMILY PROTEIN HOMOLOG CG10038"/>
    <property type="match status" value="1"/>
</dbReference>
<dbReference type="EMBL" id="GDRN01096869">
    <property type="protein sequence ID" value="JAI59252.1"/>
    <property type="molecule type" value="Transcribed_RNA"/>
</dbReference>
<dbReference type="PANTHER" id="PTHR21357:SF4">
    <property type="entry name" value="FAM172 FAMILY PROTEIN HOMOLOG CG10038"/>
    <property type="match status" value="1"/>
</dbReference>
<evidence type="ECO:0000259" key="2">
    <source>
        <dbReference type="Pfam" id="PF22749"/>
    </source>
</evidence>
<dbReference type="EMBL" id="GDRN01096862">
    <property type="protein sequence ID" value="JAI59258.1"/>
    <property type="molecule type" value="Transcribed_RNA"/>
</dbReference>
<proteinExistence type="predicted"/>
<dbReference type="GO" id="GO:0005634">
    <property type="term" value="C:nucleus"/>
    <property type="evidence" value="ECO:0007669"/>
    <property type="project" value="TreeGrafter"/>
</dbReference>
<dbReference type="EMBL" id="GDRN01096868">
    <property type="protein sequence ID" value="JAI59253.1"/>
    <property type="molecule type" value="Transcribed_RNA"/>
</dbReference>
<dbReference type="SUPFAM" id="SSF53474">
    <property type="entry name" value="alpha/beta-Hydrolases"/>
    <property type="match status" value="1"/>
</dbReference>
<feature type="compositionally biased region" description="Basic and acidic residues" evidence="1">
    <location>
        <begin position="345"/>
        <end position="354"/>
    </location>
</feature>
<sequence>MASLFKNKKSHKEEHQFPETLSDFGYEFNKDGKLQNSKTGEGFQFVVKEGDQAYNQRHYEALGEVVTDEIYKLLESECNLKRAPVPYNATEDDDSTFVFHSDDALSNPNKLLVLIHGSGVVRAGQWSRRLIINDSLKSGSQIPFIQEAQKEGYGILVTNTNDNYRNNRGKIKGSENPESHALHVWKHYIHGAKAKHIAIIAHSYGGCVVTSLFTRVQEEFTRRVFAVAMTDSVHYMSDTSPFKNLVKVSRNWVCSQEPLDTPVKTHSGDITRVSAGVTVHEQTSWASFTSIFKFLRERLSAVKGDVGVTCSEGGGGEDTSEATNEKSCGKGDKGGSCVTEEEEKGDAKKMRKDT</sequence>
<feature type="compositionally biased region" description="Basic and acidic residues" evidence="1">
    <location>
        <begin position="323"/>
        <end position="333"/>
    </location>
</feature>
<name>A0A0P4VU20_SCYOL</name>
<dbReference type="InterPro" id="IPR053858">
    <property type="entry name" value="Arb2_dom"/>
</dbReference>
<evidence type="ECO:0000313" key="3">
    <source>
        <dbReference type="EMBL" id="JAI59257.1"/>
    </source>
</evidence>
<dbReference type="EMBL" id="GDRN01096863">
    <property type="protein sequence ID" value="JAI59257.1"/>
    <property type="molecule type" value="Transcribed_RNA"/>
</dbReference>
<reference evidence="3" key="1">
    <citation type="submission" date="2015-09" db="EMBL/GenBank/DDBJ databases">
        <title>Scylla olivacea transcriptome.</title>
        <authorList>
            <person name="Ikhwanuddin M."/>
        </authorList>
    </citation>
    <scope>NUCLEOTIDE SEQUENCE</scope>
</reference>
<dbReference type="EMBL" id="GDRN01096867">
    <property type="protein sequence ID" value="JAI59254.1"/>
    <property type="molecule type" value="Transcribed_RNA"/>
</dbReference>
<dbReference type="Gene3D" id="3.40.50.1820">
    <property type="entry name" value="alpha/beta hydrolase"/>
    <property type="match status" value="1"/>
</dbReference>
<dbReference type="GO" id="GO:0031048">
    <property type="term" value="P:regulatory ncRNA-mediated heterochromatin formation"/>
    <property type="evidence" value="ECO:0007669"/>
    <property type="project" value="TreeGrafter"/>
</dbReference>
<feature type="domain" description="Arb2" evidence="2">
    <location>
        <begin position="17"/>
        <end position="259"/>
    </location>
</feature>
<dbReference type="InterPro" id="IPR029058">
    <property type="entry name" value="AB_hydrolase_fold"/>
</dbReference>
<dbReference type="Pfam" id="PF22749">
    <property type="entry name" value="Arb2"/>
    <property type="match status" value="1"/>
</dbReference>
<evidence type="ECO:0000256" key="1">
    <source>
        <dbReference type="SAM" id="MobiDB-lite"/>
    </source>
</evidence>
<organism evidence="3">
    <name type="scientific">Scylla olivacea</name>
    <name type="common">Orange mud crab</name>
    <name type="synonym">Cancer olivacea</name>
    <dbReference type="NCBI Taxonomy" id="85551"/>
    <lineage>
        <taxon>Eukaryota</taxon>
        <taxon>Metazoa</taxon>
        <taxon>Ecdysozoa</taxon>
        <taxon>Arthropoda</taxon>
        <taxon>Crustacea</taxon>
        <taxon>Multicrustacea</taxon>
        <taxon>Malacostraca</taxon>
        <taxon>Eumalacostraca</taxon>
        <taxon>Eucarida</taxon>
        <taxon>Decapoda</taxon>
        <taxon>Pleocyemata</taxon>
        <taxon>Brachyura</taxon>
        <taxon>Eubrachyura</taxon>
        <taxon>Portunoidea</taxon>
        <taxon>Portunidae</taxon>
        <taxon>Portuninae</taxon>
        <taxon>Scylla</taxon>
    </lineage>
</organism>